<evidence type="ECO:0000313" key="3">
    <source>
        <dbReference type="EMBL" id="MFC4671023.1"/>
    </source>
</evidence>
<dbReference type="PROSITE" id="PS50943">
    <property type="entry name" value="HTH_CROC1"/>
    <property type="match status" value="1"/>
</dbReference>
<dbReference type="InterPro" id="IPR050807">
    <property type="entry name" value="TransReg_Diox_bact_type"/>
</dbReference>
<sequence>MNRQNERLVAAFAIVLAELREQAGLTQEQLAERADVSARFISFLENGHRQPSLSALYALSRGMGIRMRDLVDTLERHYHTTDASGRTDVNT</sequence>
<comment type="caution">
    <text evidence="3">The sequence shown here is derived from an EMBL/GenBank/DDBJ whole genome shotgun (WGS) entry which is preliminary data.</text>
</comment>
<dbReference type="PANTHER" id="PTHR46797:SF1">
    <property type="entry name" value="METHYLPHOSPHONATE SYNTHASE"/>
    <property type="match status" value="1"/>
</dbReference>
<keyword evidence="1" id="KW-0238">DNA-binding</keyword>
<evidence type="ECO:0000256" key="1">
    <source>
        <dbReference type="ARBA" id="ARBA00023125"/>
    </source>
</evidence>
<protein>
    <submittedName>
        <fullName evidence="3">Helix-turn-helix domain-containing protein</fullName>
    </submittedName>
</protein>
<name>A0ABV9KM19_9RHOB</name>
<dbReference type="Gene3D" id="1.10.260.40">
    <property type="entry name" value="lambda repressor-like DNA-binding domains"/>
    <property type="match status" value="1"/>
</dbReference>
<feature type="domain" description="HTH cro/C1-type" evidence="2">
    <location>
        <begin position="16"/>
        <end position="70"/>
    </location>
</feature>
<dbReference type="RefSeq" id="WP_380720858.1">
    <property type="nucleotide sequence ID" value="NZ_JBHSGI010000032.1"/>
</dbReference>
<reference evidence="4" key="1">
    <citation type="journal article" date="2019" name="Int. J. Syst. Evol. Microbiol.">
        <title>The Global Catalogue of Microorganisms (GCM) 10K type strain sequencing project: providing services to taxonomists for standard genome sequencing and annotation.</title>
        <authorList>
            <consortium name="The Broad Institute Genomics Platform"/>
            <consortium name="The Broad Institute Genome Sequencing Center for Infectious Disease"/>
            <person name="Wu L."/>
            <person name="Ma J."/>
        </authorList>
    </citation>
    <scope>NUCLEOTIDE SEQUENCE [LARGE SCALE GENOMIC DNA]</scope>
    <source>
        <strain evidence="4">CGMCC 4.7283</strain>
    </source>
</reference>
<dbReference type="Proteomes" id="UP001595973">
    <property type="component" value="Unassembled WGS sequence"/>
</dbReference>
<accession>A0ABV9KM19</accession>
<dbReference type="SMART" id="SM00530">
    <property type="entry name" value="HTH_XRE"/>
    <property type="match status" value="1"/>
</dbReference>
<proteinExistence type="predicted"/>
<organism evidence="3 4">
    <name type="scientific">Seohaeicola nanhaiensis</name>
    <dbReference type="NCBI Taxonomy" id="1387282"/>
    <lineage>
        <taxon>Bacteria</taxon>
        <taxon>Pseudomonadati</taxon>
        <taxon>Pseudomonadota</taxon>
        <taxon>Alphaproteobacteria</taxon>
        <taxon>Rhodobacterales</taxon>
        <taxon>Roseobacteraceae</taxon>
        <taxon>Seohaeicola</taxon>
    </lineage>
</organism>
<dbReference type="PANTHER" id="PTHR46797">
    <property type="entry name" value="HTH-TYPE TRANSCRIPTIONAL REGULATOR"/>
    <property type="match status" value="1"/>
</dbReference>
<dbReference type="Pfam" id="PF01381">
    <property type="entry name" value="HTH_3"/>
    <property type="match status" value="1"/>
</dbReference>
<keyword evidence="4" id="KW-1185">Reference proteome</keyword>
<dbReference type="InterPro" id="IPR010982">
    <property type="entry name" value="Lambda_DNA-bd_dom_sf"/>
</dbReference>
<evidence type="ECO:0000313" key="4">
    <source>
        <dbReference type="Proteomes" id="UP001595973"/>
    </source>
</evidence>
<dbReference type="SUPFAM" id="SSF47413">
    <property type="entry name" value="lambda repressor-like DNA-binding domains"/>
    <property type="match status" value="1"/>
</dbReference>
<gene>
    <name evidence="3" type="ORF">ACFO5X_20910</name>
</gene>
<dbReference type="InterPro" id="IPR001387">
    <property type="entry name" value="Cro/C1-type_HTH"/>
</dbReference>
<dbReference type="CDD" id="cd00093">
    <property type="entry name" value="HTH_XRE"/>
    <property type="match status" value="1"/>
</dbReference>
<dbReference type="EMBL" id="JBHSGI010000032">
    <property type="protein sequence ID" value="MFC4671023.1"/>
    <property type="molecule type" value="Genomic_DNA"/>
</dbReference>
<evidence type="ECO:0000259" key="2">
    <source>
        <dbReference type="PROSITE" id="PS50943"/>
    </source>
</evidence>